<dbReference type="AlphaFoldDB" id="A0A077PB74"/>
<keyword evidence="4" id="KW-1185">Reference proteome</keyword>
<keyword evidence="3" id="KW-0012">Acyltransferase</keyword>
<keyword evidence="1" id="KW-1133">Transmembrane helix</keyword>
<dbReference type="InterPro" id="IPR002656">
    <property type="entry name" value="Acyl_transf_3_dom"/>
</dbReference>
<dbReference type="PANTHER" id="PTHR23028">
    <property type="entry name" value="ACETYLTRANSFERASE"/>
    <property type="match status" value="1"/>
</dbReference>
<dbReference type="GO" id="GO:0009103">
    <property type="term" value="P:lipopolysaccharide biosynthetic process"/>
    <property type="evidence" value="ECO:0007669"/>
    <property type="project" value="TreeGrafter"/>
</dbReference>
<comment type="caution">
    <text evidence="3">The sequence shown here is derived from an EMBL/GenBank/DDBJ whole genome shotgun (WGS) entry which is preliminary data.</text>
</comment>
<feature type="transmembrane region" description="Helical" evidence="1">
    <location>
        <begin position="324"/>
        <end position="347"/>
    </location>
</feature>
<feature type="transmembrane region" description="Helical" evidence="1">
    <location>
        <begin position="204"/>
        <end position="227"/>
    </location>
</feature>
<protein>
    <submittedName>
        <fullName evidence="3">Putative Acyltransferase MdmB</fullName>
        <ecNumber evidence="3">2.3.1.-</ecNumber>
    </submittedName>
</protein>
<dbReference type="OrthoDB" id="9767863at2"/>
<feature type="domain" description="Acyltransferase 3" evidence="2">
    <location>
        <begin position="7"/>
        <end position="347"/>
    </location>
</feature>
<dbReference type="RefSeq" id="WP_051861108.1">
    <property type="nucleotide sequence ID" value="NZ_CAWLZI010000060.1"/>
</dbReference>
<dbReference type="GO" id="GO:0016747">
    <property type="term" value="F:acyltransferase activity, transferring groups other than amino-acyl groups"/>
    <property type="evidence" value="ECO:0007669"/>
    <property type="project" value="InterPro"/>
</dbReference>
<keyword evidence="3" id="KW-0808">Transferase</keyword>
<dbReference type="GO" id="GO:0016020">
    <property type="term" value="C:membrane"/>
    <property type="evidence" value="ECO:0007669"/>
    <property type="project" value="TreeGrafter"/>
</dbReference>
<name>A0A077PB74_XENBV</name>
<dbReference type="HOGENOM" id="CLU_005679_2_5_6"/>
<evidence type="ECO:0000259" key="2">
    <source>
        <dbReference type="Pfam" id="PF01757"/>
    </source>
</evidence>
<keyword evidence="1" id="KW-0812">Transmembrane</keyword>
<dbReference type="InterPro" id="IPR050879">
    <property type="entry name" value="Acyltransferase_3"/>
</dbReference>
<feature type="transmembrane region" description="Helical" evidence="1">
    <location>
        <begin position="129"/>
        <end position="155"/>
    </location>
</feature>
<feature type="transmembrane region" description="Helical" evidence="1">
    <location>
        <begin position="262"/>
        <end position="279"/>
    </location>
</feature>
<dbReference type="EMBL" id="CBSY010000253">
    <property type="protein sequence ID" value="CDH21700.1"/>
    <property type="molecule type" value="Genomic_DNA"/>
</dbReference>
<evidence type="ECO:0000256" key="1">
    <source>
        <dbReference type="SAM" id="Phobius"/>
    </source>
</evidence>
<evidence type="ECO:0000313" key="3">
    <source>
        <dbReference type="EMBL" id="CDH21700.1"/>
    </source>
</evidence>
<gene>
    <name evidence="3" type="ORF">XBKQ1_620003</name>
</gene>
<feature type="transmembrane region" description="Helical" evidence="1">
    <location>
        <begin position="239"/>
        <end position="256"/>
    </location>
</feature>
<keyword evidence="1" id="KW-0472">Membrane</keyword>
<feature type="transmembrane region" description="Helical" evidence="1">
    <location>
        <begin position="84"/>
        <end position="103"/>
    </location>
</feature>
<evidence type="ECO:0000313" key="4">
    <source>
        <dbReference type="Proteomes" id="UP000028500"/>
    </source>
</evidence>
<reference evidence="3" key="1">
    <citation type="submission" date="2013-07" db="EMBL/GenBank/DDBJ databases">
        <title>Sub-species coevolution in mutualistic symbiosis.</title>
        <authorList>
            <person name="Murfin K."/>
            <person name="Klassen J."/>
            <person name="Lee M."/>
            <person name="Forst S."/>
            <person name="Stock P."/>
            <person name="Goodrich-Blair H."/>
        </authorList>
    </citation>
    <scope>NUCLEOTIDE SEQUENCE [LARGE SCALE GENOMIC DNA]</scope>
    <source>
        <strain evidence="3">Kraussei Quebec</strain>
    </source>
</reference>
<feature type="transmembrane region" description="Helical" evidence="1">
    <location>
        <begin position="42"/>
        <end position="64"/>
    </location>
</feature>
<dbReference type="Proteomes" id="UP000028500">
    <property type="component" value="Unassembled WGS sequence"/>
</dbReference>
<accession>A0A077PB74</accession>
<dbReference type="Pfam" id="PF01757">
    <property type="entry name" value="Acyl_transf_3"/>
    <property type="match status" value="1"/>
</dbReference>
<dbReference type="PANTHER" id="PTHR23028:SF53">
    <property type="entry name" value="ACYL_TRANSF_3 DOMAIN-CONTAINING PROTEIN"/>
    <property type="match status" value="1"/>
</dbReference>
<proteinExistence type="predicted"/>
<feature type="transmembrane region" description="Helical" evidence="1">
    <location>
        <begin position="167"/>
        <end position="184"/>
    </location>
</feature>
<sequence>MQYQLSSLTSLRFFAALMVFFYHISSEKIFNTDIQNEIFRKIFSNAGSMGVTFFFCLSGFILAWSQSRQEKYSLYIFKRMAKIYPNHIVTLIFSLTFICYNGSLLPGGENTSGLIESIFLIQSWSTDPYVFISMNGVSWTLSCELFFYLTFPFFVNFFSGINTLNKCFLLIFLISFIWAIPFFSSFFSKDYLLPWNNKPVYSYWFVYIFPVTRLFEFLCGVLICLLFKENKIPEINFKVSLTLVVVFYFVSLNISYLYSYAAINIIPCLIIILSFAHNDTVQRKTFLSKRFFIFLGEISFSFYLIHRMVIMYSSDGIRYIIDMYNMPAISIIILWFSLSILLSYFLYKIIEVPVVNMVREIIKKQSKKHLRGNRFYERDKL</sequence>
<dbReference type="EC" id="2.3.1.-" evidence="3"/>
<feature type="transmembrane region" description="Helical" evidence="1">
    <location>
        <begin position="291"/>
        <end position="312"/>
    </location>
</feature>
<organism evidence="3 4">
    <name type="scientific">Xenorhabdus bovienii str. kraussei Quebec</name>
    <dbReference type="NCBI Taxonomy" id="1398203"/>
    <lineage>
        <taxon>Bacteria</taxon>
        <taxon>Pseudomonadati</taxon>
        <taxon>Pseudomonadota</taxon>
        <taxon>Gammaproteobacteria</taxon>
        <taxon>Enterobacterales</taxon>
        <taxon>Morganellaceae</taxon>
        <taxon>Xenorhabdus</taxon>
    </lineage>
</organism>